<feature type="signal peptide" evidence="4">
    <location>
        <begin position="1"/>
        <end position="21"/>
    </location>
</feature>
<dbReference type="InterPro" id="IPR003961">
    <property type="entry name" value="FN3_dom"/>
</dbReference>
<dbReference type="InterPro" id="IPR026444">
    <property type="entry name" value="Secre_tail"/>
</dbReference>
<dbReference type="Pfam" id="PF16184">
    <property type="entry name" value="Cadherin_3"/>
    <property type="match status" value="1"/>
</dbReference>
<dbReference type="PROSITE" id="PS51829">
    <property type="entry name" value="P_HOMO_B"/>
    <property type="match status" value="1"/>
</dbReference>
<dbReference type="Gene3D" id="2.60.40.10">
    <property type="entry name" value="Immunoglobulins"/>
    <property type="match status" value="1"/>
</dbReference>
<dbReference type="NCBIfam" id="TIGR04183">
    <property type="entry name" value="Por_Secre_tail"/>
    <property type="match status" value="1"/>
</dbReference>
<dbReference type="Gene3D" id="2.60.120.260">
    <property type="entry name" value="Galactose-binding domain-like"/>
    <property type="match status" value="1"/>
</dbReference>
<dbReference type="KEGG" id="noj:EJ995_12325"/>
<name>A0A3S9N0Y0_9FLAO</name>
<proteinExistence type="predicted"/>
<dbReference type="OrthoDB" id="9792152at2"/>
<evidence type="ECO:0000256" key="3">
    <source>
        <dbReference type="ARBA" id="ARBA00022801"/>
    </source>
</evidence>
<dbReference type="SUPFAM" id="SSF49785">
    <property type="entry name" value="Galactose-binding domain-like"/>
    <property type="match status" value="1"/>
</dbReference>
<dbReference type="Pfam" id="PF18962">
    <property type="entry name" value="Por_Secre_tail"/>
    <property type="match status" value="1"/>
</dbReference>
<dbReference type="PROSITE" id="PS50853">
    <property type="entry name" value="FN3"/>
    <property type="match status" value="1"/>
</dbReference>
<accession>A0A3S9N0Y0</accession>
<protein>
    <submittedName>
        <fullName evidence="7">T9SS type A sorting domain-containing protein</fullName>
    </submittedName>
</protein>
<dbReference type="Pfam" id="PF01483">
    <property type="entry name" value="P_proprotein"/>
    <property type="match status" value="1"/>
</dbReference>
<dbReference type="Pfam" id="PF13582">
    <property type="entry name" value="Reprolysin_3"/>
    <property type="match status" value="1"/>
</dbReference>
<evidence type="ECO:0000313" key="7">
    <source>
        <dbReference type="EMBL" id="AZQ44973.1"/>
    </source>
</evidence>
<dbReference type="SUPFAM" id="SSF55486">
    <property type="entry name" value="Metalloproteases ('zincins'), catalytic domain"/>
    <property type="match status" value="1"/>
</dbReference>
<dbReference type="EMBL" id="CP034549">
    <property type="protein sequence ID" value="AZQ44973.1"/>
    <property type="molecule type" value="Genomic_DNA"/>
</dbReference>
<feature type="chain" id="PRO_5019556428" evidence="4">
    <location>
        <begin position="22"/>
        <end position="1743"/>
    </location>
</feature>
<evidence type="ECO:0000256" key="4">
    <source>
        <dbReference type="SAM" id="SignalP"/>
    </source>
</evidence>
<gene>
    <name evidence="7" type="ORF">EJ995_12325</name>
</gene>
<dbReference type="RefSeq" id="WP_126448688.1">
    <property type="nucleotide sequence ID" value="NZ_CP034549.1"/>
</dbReference>
<dbReference type="InterPro" id="IPR024079">
    <property type="entry name" value="MetalloPept_cat_dom_sf"/>
</dbReference>
<feature type="domain" description="Fibronectin type-III" evidence="5">
    <location>
        <begin position="766"/>
        <end position="855"/>
    </location>
</feature>
<evidence type="ECO:0000259" key="5">
    <source>
        <dbReference type="PROSITE" id="PS50853"/>
    </source>
</evidence>
<evidence type="ECO:0000259" key="6">
    <source>
        <dbReference type="PROSITE" id="PS51829"/>
    </source>
</evidence>
<reference evidence="7 8" key="1">
    <citation type="submission" date="2018-12" db="EMBL/GenBank/DDBJ databases">
        <title>Complete genome of Nonlabens sp. MJ115.</title>
        <authorList>
            <person name="Choi H.S."/>
            <person name="Jung J."/>
        </authorList>
    </citation>
    <scope>NUCLEOTIDE SEQUENCE [LARGE SCALE GENOMIC DNA]</scope>
    <source>
        <strain evidence="7 8">MJ115</strain>
    </source>
</reference>
<evidence type="ECO:0000313" key="8">
    <source>
        <dbReference type="Proteomes" id="UP000279600"/>
    </source>
</evidence>
<keyword evidence="8" id="KW-1185">Reference proteome</keyword>
<sequence length="1743" mass="189110">MKNTLLLSIAAFVAMTISSNAQIWTPSPISTFSKSISKERQELIAKSDTYQVDIDAISALLVDASDRFSGNDAIEMPFPTGNGTMVTFSVYKSGAMSPLLEERYPEIRSYYGFNPNNPLQKIFFSITPQGLYGTIDGERISYLSPAQKGIASKMIVYDRSDMLRSDSDNFTCEFDDSEISVLEQVNSSSIGKAFSDRALRTYTIAVSTTSEYSAYHDDGDDTNGNIMEDALAAIVITMTRVNSVFERDMAIRFQLNDYNDYLIFYNGRNRQGRTDTFDNYSATQMLYANTGVINNIIGSQRYDIGHIFSTGGGGVASPVRCTNSSKGQGVTGIVTPEFDAFDIDYVSHEIGHQFGASHTFYNGCFGGSPSSAPFESGSASTIMGYAGICGPNVQDNSDAYFHHVSIAQMHNALQDDTCDAQTSLGILNPNGLVIDDVANKTIPKSTPFKLTANASTGADDNEILTYNWEQYDFGAAAETGAPQPPRSTNDKGPMFRSKFATINPTRFFPNLKDLSVGIDPVWETLPSVERDMTFYCTVRDNNPFGGQTNFTQVTLSVGSSGPLTVNNPTNSIWYGNSQQTITWNVNGTNANTYSPTVNIKLSLDGGLTYPIELANSVTNNGSHEVTVPEVATTNARIMVEAAQNVFFNINSTNFEIKSGSFELIAANDLASSCKPADASMNVTYDAAPGFEEPATFQLTGLPAALNATLSTTTATADTSLNISISGTQNVLAGAYPFQLTATTASLTVVKDLILKVFNNNIDEVIVLSPANGAGNQDVNTTIEWQDLASANGYEIVIATDPTLTQVVETATIGNVTSYNTTSLVPGNLYYWSIKASNDCGSSEYSKVYAFQTSQVVTRTYDDETYFNEGSTPDNTWNPNTNNAISVKVNITDDIEMTDVSFYMNATHGRTGDIKMQFRGPSGTFSEVYNRDCAEGRNFNVTVTDNSSVAFACTSGSRPNPLSGTRFPGQSFKRFHGESSKGTWELLATDRDTRNGNGGTFNDFSVTITGRLQYVNDFSSSNQELSAFFNGISQIQTSTLSSTQAGATTTDMVYVLSKLPVYGQITRAGITLGLGATFTQADIDNGSIAYSHTSDELVYNDAFDYVLLGKNNTIDGEKTMAINIEQPILTFNNFWEPFAPRFDTQDLTATVISGEATIDSEAFIGELFVDAGQSLVLNSTLNVSGDLFVDGTISTSNLGELVLDAPNVSITGTGDVQVHKLTVPFSSLVDINVPVRINGVLTPNDATINTNDLLTLGSSENGTAQVANLDQATITGNVIVEQYIPARRAFRFIAPTVNSSKTIYENWQENGTTIAGLGTHITGSNTGANGFDQTASGNPSLFTFNNDTQRWQAISNTDVNKPTVGTGYRMLVRGDRTVDLSSNTATATNTILRSIGTLNPGAVNTNYATSDQDFVLVANPYQAAVDATALMGNAQTSGVATGFVYVWDATLNERGAYVAVEINEGNGEPTPSNSSASKFLQPGQSFFVKATGASQFEFTQSMKALDQPIANVFDIQQPSKSMVVSLNNDQGTILDQVKLRFDASHNNEVDDNDAAKFYNQDETFAISSYDKLLSIERRQDLELNEQIKLHMDRLRSTRYAINVQLNGVENADFVLVDNYLETETVIANDQQISFTVSDDEQSKAADRFYIKRTSGTLSSDDINLDSWTMYPNPSQGKFTIENLATNQSAVKVEIFNALGQNIYSQNDSFDGRLIIEPTTRMSSGLYMVKVTSGEHSITRQLVIE</sequence>
<dbReference type="InterPro" id="IPR013783">
    <property type="entry name" value="Ig-like_fold"/>
</dbReference>
<dbReference type="GO" id="GO:0008237">
    <property type="term" value="F:metallopeptidase activity"/>
    <property type="evidence" value="ECO:0007669"/>
    <property type="project" value="InterPro"/>
</dbReference>
<dbReference type="InterPro" id="IPR002884">
    <property type="entry name" value="P_dom"/>
</dbReference>
<dbReference type="InterPro" id="IPR036116">
    <property type="entry name" value="FN3_sf"/>
</dbReference>
<dbReference type="CDD" id="cd00063">
    <property type="entry name" value="FN3"/>
    <property type="match status" value="1"/>
</dbReference>
<feature type="domain" description="P/Homo B" evidence="6">
    <location>
        <begin position="855"/>
        <end position="1013"/>
    </location>
</feature>
<dbReference type="SUPFAM" id="SSF49265">
    <property type="entry name" value="Fibronectin type III"/>
    <property type="match status" value="1"/>
</dbReference>
<organism evidence="7 8">
    <name type="scientific">Nonlabens ponticola</name>
    <dbReference type="NCBI Taxonomy" id="2496866"/>
    <lineage>
        <taxon>Bacteria</taxon>
        <taxon>Pseudomonadati</taxon>
        <taxon>Bacteroidota</taxon>
        <taxon>Flavobacteriia</taxon>
        <taxon>Flavobacteriales</taxon>
        <taxon>Flavobacteriaceae</taxon>
        <taxon>Nonlabens</taxon>
    </lineage>
</organism>
<keyword evidence="2 4" id="KW-0732">Signal</keyword>
<dbReference type="InterPro" id="IPR008979">
    <property type="entry name" value="Galactose-bd-like_sf"/>
</dbReference>
<dbReference type="Gene3D" id="3.40.390.10">
    <property type="entry name" value="Collagenase (Catalytic Domain)"/>
    <property type="match status" value="1"/>
</dbReference>
<evidence type="ECO:0000256" key="1">
    <source>
        <dbReference type="ARBA" id="ARBA00022670"/>
    </source>
</evidence>
<evidence type="ECO:0000256" key="2">
    <source>
        <dbReference type="ARBA" id="ARBA00022729"/>
    </source>
</evidence>
<dbReference type="GO" id="GO:0006508">
    <property type="term" value="P:proteolysis"/>
    <property type="evidence" value="ECO:0007669"/>
    <property type="project" value="UniProtKB-KW"/>
</dbReference>
<keyword evidence="3" id="KW-0378">Hydrolase</keyword>
<keyword evidence="1" id="KW-0645">Protease</keyword>
<dbReference type="GO" id="GO:0004252">
    <property type="term" value="F:serine-type endopeptidase activity"/>
    <property type="evidence" value="ECO:0007669"/>
    <property type="project" value="InterPro"/>
</dbReference>
<dbReference type="Proteomes" id="UP000279600">
    <property type="component" value="Chromosome"/>
</dbReference>